<accession>A0A0F9L3Y4</accession>
<reference evidence="1" key="1">
    <citation type="journal article" date="2015" name="Nature">
        <title>Complex archaea that bridge the gap between prokaryotes and eukaryotes.</title>
        <authorList>
            <person name="Spang A."/>
            <person name="Saw J.H."/>
            <person name="Jorgensen S.L."/>
            <person name="Zaremba-Niedzwiedzka K."/>
            <person name="Martijn J."/>
            <person name="Lind A.E."/>
            <person name="van Eijk R."/>
            <person name="Schleper C."/>
            <person name="Guy L."/>
            <person name="Ettema T.J."/>
        </authorList>
    </citation>
    <scope>NUCLEOTIDE SEQUENCE</scope>
</reference>
<gene>
    <name evidence="1" type="ORF">LCGC14_1625220</name>
</gene>
<evidence type="ECO:0000313" key="1">
    <source>
        <dbReference type="EMBL" id="KKM22455.1"/>
    </source>
</evidence>
<name>A0A0F9L3Y4_9ZZZZ</name>
<sequence>MLKLTKQNLELIIIKSNPIEYHPSIALDLCREFGLNWERIQEMWLYKRNPKLFEEKLKEYYK</sequence>
<dbReference type="AlphaFoldDB" id="A0A0F9L3Y4"/>
<organism evidence="1">
    <name type="scientific">marine sediment metagenome</name>
    <dbReference type="NCBI Taxonomy" id="412755"/>
    <lineage>
        <taxon>unclassified sequences</taxon>
        <taxon>metagenomes</taxon>
        <taxon>ecological metagenomes</taxon>
    </lineage>
</organism>
<dbReference type="EMBL" id="LAZR01013330">
    <property type="protein sequence ID" value="KKM22455.1"/>
    <property type="molecule type" value="Genomic_DNA"/>
</dbReference>
<comment type="caution">
    <text evidence="1">The sequence shown here is derived from an EMBL/GenBank/DDBJ whole genome shotgun (WGS) entry which is preliminary data.</text>
</comment>
<proteinExistence type="predicted"/>
<protein>
    <submittedName>
        <fullName evidence="1">Uncharacterized protein</fullName>
    </submittedName>
</protein>